<dbReference type="Proteomes" id="UP001208570">
    <property type="component" value="Unassembled WGS sequence"/>
</dbReference>
<organism evidence="1 2">
    <name type="scientific">Paralvinella palmiformis</name>
    <dbReference type="NCBI Taxonomy" id="53620"/>
    <lineage>
        <taxon>Eukaryota</taxon>
        <taxon>Metazoa</taxon>
        <taxon>Spiralia</taxon>
        <taxon>Lophotrochozoa</taxon>
        <taxon>Annelida</taxon>
        <taxon>Polychaeta</taxon>
        <taxon>Sedentaria</taxon>
        <taxon>Canalipalpata</taxon>
        <taxon>Terebellida</taxon>
        <taxon>Terebelliformia</taxon>
        <taxon>Alvinellidae</taxon>
        <taxon>Paralvinella</taxon>
    </lineage>
</organism>
<comment type="caution">
    <text evidence="1">The sequence shown here is derived from an EMBL/GenBank/DDBJ whole genome shotgun (WGS) entry which is preliminary data.</text>
</comment>
<keyword evidence="2" id="KW-1185">Reference proteome</keyword>
<sequence length="74" mass="7747">MGDKGVMMNIGVSKSAAALLTNVMLLTFSGISGPTALIHSQERVTDIINCEELAATSADVHLEQPPVLPTPDLD</sequence>
<protein>
    <submittedName>
        <fullName evidence="1">Uncharacterized protein</fullName>
    </submittedName>
</protein>
<name>A0AAD9JTK9_9ANNE</name>
<proteinExistence type="predicted"/>
<reference evidence="1" key="1">
    <citation type="journal article" date="2023" name="Mol. Biol. Evol.">
        <title>Third-Generation Sequencing Reveals the Adaptive Role of the Epigenome in Three Deep-Sea Polychaetes.</title>
        <authorList>
            <person name="Perez M."/>
            <person name="Aroh O."/>
            <person name="Sun Y."/>
            <person name="Lan Y."/>
            <person name="Juniper S.K."/>
            <person name="Young C.R."/>
            <person name="Angers B."/>
            <person name="Qian P.Y."/>
        </authorList>
    </citation>
    <scope>NUCLEOTIDE SEQUENCE</scope>
    <source>
        <strain evidence="1">P08H-3</strain>
    </source>
</reference>
<evidence type="ECO:0000313" key="2">
    <source>
        <dbReference type="Proteomes" id="UP001208570"/>
    </source>
</evidence>
<gene>
    <name evidence="1" type="ORF">LSH36_160g04032</name>
</gene>
<accession>A0AAD9JTK9</accession>
<dbReference type="EMBL" id="JAODUP010000160">
    <property type="protein sequence ID" value="KAK2159027.1"/>
    <property type="molecule type" value="Genomic_DNA"/>
</dbReference>
<dbReference type="AlphaFoldDB" id="A0AAD9JTK9"/>
<evidence type="ECO:0000313" key="1">
    <source>
        <dbReference type="EMBL" id="KAK2159027.1"/>
    </source>
</evidence>